<feature type="domain" description="ABC-2 type transporter transmembrane" evidence="7">
    <location>
        <begin position="113"/>
        <end position="243"/>
    </location>
</feature>
<evidence type="ECO:0000256" key="1">
    <source>
        <dbReference type="ARBA" id="ARBA00004141"/>
    </source>
</evidence>
<dbReference type="AlphaFoldDB" id="A0A7R9Q0T1"/>
<gene>
    <name evidence="8" type="ORF">OSB1V03_LOCUS7634</name>
</gene>
<dbReference type="Pfam" id="PF01061">
    <property type="entry name" value="ABC2_membrane"/>
    <property type="match status" value="1"/>
</dbReference>
<protein>
    <recommendedName>
        <fullName evidence="7">ABC-2 type transporter transmembrane domain-containing protein</fullName>
    </recommendedName>
</protein>
<organism evidence="8">
    <name type="scientific">Medioppia subpectinata</name>
    <dbReference type="NCBI Taxonomy" id="1979941"/>
    <lineage>
        <taxon>Eukaryota</taxon>
        <taxon>Metazoa</taxon>
        <taxon>Ecdysozoa</taxon>
        <taxon>Arthropoda</taxon>
        <taxon>Chelicerata</taxon>
        <taxon>Arachnida</taxon>
        <taxon>Acari</taxon>
        <taxon>Acariformes</taxon>
        <taxon>Sarcoptiformes</taxon>
        <taxon>Oribatida</taxon>
        <taxon>Brachypylina</taxon>
        <taxon>Oppioidea</taxon>
        <taxon>Oppiidae</taxon>
        <taxon>Medioppia</taxon>
    </lineage>
</organism>
<keyword evidence="3 6" id="KW-0812">Transmembrane</keyword>
<dbReference type="PANTHER" id="PTHR48041">
    <property type="entry name" value="ABC TRANSPORTER G FAMILY MEMBER 28"/>
    <property type="match status" value="1"/>
</dbReference>
<evidence type="ECO:0000256" key="3">
    <source>
        <dbReference type="ARBA" id="ARBA00022692"/>
    </source>
</evidence>
<dbReference type="InterPro" id="IPR013525">
    <property type="entry name" value="ABC2_TM"/>
</dbReference>
<dbReference type="OrthoDB" id="66620at2759"/>
<dbReference type="GO" id="GO:0005886">
    <property type="term" value="C:plasma membrane"/>
    <property type="evidence" value="ECO:0007669"/>
    <property type="project" value="TreeGrafter"/>
</dbReference>
<sequence length="321" mass="36325">MMAKVWSQPLHSMCITEAIIATVIYIMCFLIILLCVVNGIYVAINGRAFTPPPNWLITITAWMYVCGIICSDLHIINNMTTDYSRIISDQLTYWGSDREAVADTKPRACLMCASEYRNGWYSVYSYYMAKVLVDVFWQLTIPLLLIVPAFVGTGQYWETERWRFYYFIGICLLLALSFTSMGLIVSAYLMDSPTAVAFIGIVTAFPLFLFSGFMIPVKDMPNGFRHSTWGNFIRFTLEGTTTAIYGFNRCRADPIGPKKAPIDWGSLITEEQMTAILASDHINADALMNTMSLFSGQVSDEAQSVIMTKMDYHDNDMYRAC</sequence>
<dbReference type="PANTHER" id="PTHR48041:SF78">
    <property type="entry name" value="ABC TRANSPORTER EXPRESSED IN TRACHEA, ISOFORM A"/>
    <property type="match status" value="1"/>
</dbReference>
<dbReference type="InterPro" id="IPR050352">
    <property type="entry name" value="ABCG_transporters"/>
</dbReference>
<accession>A0A7R9Q0T1</accession>
<evidence type="ECO:0000256" key="2">
    <source>
        <dbReference type="ARBA" id="ARBA00022448"/>
    </source>
</evidence>
<evidence type="ECO:0000256" key="4">
    <source>
        <dbReference type="ARBA" id="ARBA00022989"/>
    </source>
</evidence>
<proteinExistence type="predicted"/>
<keyword evidence="4 6" id="KW-1133">Transmembrane helix</keyword>
<feature type="transmembrane region" description="Helical" evidence="6">
    <location>
        <begin position="20"/>
        <end position="43"/>
    </location>
</feature>
<keyword evidence="5 6" id="KW-0472">Membrane</keyword>
<evidence type="ECO:0000256" key="5">
    <source>
        <dbReference type="ARBA" id="ARBA00023136"/>
    </source>
</evidence>
<reference evidence="8" key="1">
    <citation type="submission" date="2020-11" db="EMBL/GenBank/DDBJ databases">
        <authorList>
            <person name="Tran Van P."/>
        </authorList>
    </citation>
    <scope>NUCLEOTIDE SEQUENCE</scope>
</reference>
<evidence type="ECO:0000313" key="9">
    <source>
        <dbReference type="Proteomes" id="UP000759131"/>
    </source>
</evidence>
<feature type="transmembrane region" description="Helical" evidence="6">
    <location>
        <begin position="164"/>
        <end position="189"/>
    </location>
</feature>
<name>A0A7R9Q0T1_9ACAR</name>
<comment type="subcellular location">
    <subcellularLocation>
        <location evidence="1">Membrane</location>
        <topology evidence="1">Multi-pass membrane protein</topology>
    </subcellularLocation>
</comment>
<evidence type="ECO:0000256" key="6">
    <source>
        <dbReference type="SAM" id="Phobius"/>
    </source>
</evidence>
<feature type="transmembrane region" description="Helical" evidence="6">
    <location>
        <begin position="195"/>
        <end position="217"/>
    </location>
</feature>
<dbReference type="Proteomes" id="UP000759131">
    <property type="component" value="Unassembled WGS sequence"/>
</dbReference>
<evidence type="ECO:0000259" key="7">
    <source>
        <dbReference type="Pfam" id="PF01061"/>
    </source>
</evidence>
<keyword evidence="2" id="KW-0813">Transport</keyword>
<dbReference type="EMBL" id="OC859100">
    <property type="protein sequence ID" value="CAD7627204.1"/>
    <property type="molecule type" value="Genomic_DNA"/>
</dbReference>
<dbReference type="EMBL" id="CAJPIZ010004525">
    <property type="protein sequence ID" value="CAG2107634.1"/>
    <property type="molecule type" value="Genomic_DNA"/>
</dbReference>
<dbReference type="GO" id="GO:0140359">
    <property type="term" value="F:ABC-type transporter activity"/>
    <property type="evidence" value="ECO:0007669"/>
    <property type="project" value="InterPro"/>
</dbReference>
<feature type="transmembrane region" description="Helical" evidence="6">
    <location>
        <begin position="55"/>
        <end position="76"/>
    </location>
</feature>
<evidence type="ECO:0000313" key="8">
    <source>
        <dbReference type="EMBL" id="CAD7627204.1"/>
    </source>
</evidence>
<keyword evidence="9" id="KW-1185">Reference proteome</keyword>
<feature type="transmembrane region" description="Helical" evidence="6">
    <location>
        <begin position="135"/>
        <end position="157"/>
    </location>
</feature>